<reference evidence="2 3" key="1">
    <citation type="submission" date="2024-01" db="EMBL/GenBank/DDBJ databases">
        <title>The genomes of 5 underutilized Papilionoideae crops provide insights into root nodulation and disease resistance.</title>
        <authorList>
            <person name="Yuan L."/>
        </authorList>
    </citation>
    <scope>NUCLEOTIDE SEQUENCE [LARGE SCALE GENOMIC DNA]</scope>
    <source>
        <strain evidence="2">LY-2023</strain>
        <tissue evidence="2">Leaf</tissue>
    </source>
</reference>
<dbReference type="PANTHER" id="PTHR34204:SF2">
    <property type="entry name" value="RNA-BINDING ASCH DOMAIN PROTEIN"/>
    <property type="match status" value="1"/>
</dbReference>
<name>A0AAN9IBG6_CLITE</name>
<dbReference type="InterPro" id="IPR015947">
    <property type="entry name" value="PUA-like_sf"/>
</dbReference>
<dbReference type="SUPFAM" id="SSF88697">
    <property type="entry name" value="PUA domain-like"/>
    <property type="match status" value="1"/>
</dbReference>
<dbReference type="InterPro" id="IPR007374">
    <property type="entry name" value="ASCH_domain"/>
</dbReference>
<organism evidence="2 3">
    <name type="scientific">Clitoria ternatea</name>
    <name type="common">Butterfly pea</name>
    <dbReference type="NCBI Taxonomy" id="43366"/>
    <lineage>
        <taxon>Eukaryota</taxon>
        <taxon>Viridiplantae</taxon>
        <taxon>Streptophyta</taxon>
        <taxon>Embryophyta</taxon>
        <taxon>Tracheophyta</taxon>
        <taxon>Spermatophyta</taxon>
        <taxon>Magnoliopsida</taxon>
        <taxon>eudicotyledons</taxon>
        <taxon>Gunneridae</taxon>
        <taxon>Pentapetalae</taxon>
        <taxon>rosids</taxon>
        <taxon>fabids</taxon>
        <taxon>Fabales</taxon>
        <taxon>Fabaceae</taxon>
        <taxon>Papilionoideae</taxon>
        <taxon>50 kb inversion clade</taxon>
        <taxon>NPAAA clade</taxon>
        <taxon>indigoferoid/millettioid clade</taxon>
        <taxon>Phaseoleae</taxon>
        <taxon>Clitoria</taxon>
    </lineage>
</organism>
<comment type="caution">
    <text evidence="2">The sequence shown here is derived from an EMBL/GenBank/DDBJ whole genome shotgun (WGS) entry which is preliminary data.</text>
</comment>
<keyword evidence="3" id="KW-1185">Reference proteome</keyword>
<evidence type="ECO:0000259" key="1">
    <source>
        <dbReference type="SMART" id="SM01022"/>
    </source>
</evidence>
<proteinExistence type="predicted"/>
<dbReference type="Gene3D" id="2.30.130.30">
    <property type="entry name" value="Hypothetical protein"/>
    <property type="match status" value="1"/>
</dbReference>
<dbReference type="Pfam" id="PF04266">
    <property type="entry name" value="ASCH"/>
    <property type="match status" value="1"/>
</dbReference>
<dbReference type="SMART" id="SM01022">
    <property type="entry name" value="ASCH"/>
    <property type="match status" value="1"/>
</dbReference>
<dbReference type="EMBL" id="JAYKXN010000007">
    <property type="protein sequence ID" value="KAK7272004.1"/>
    <property type="molecule type" value="Genomic_DNA"/>
</dbReference>
<sequence length="403" mass="44858">MKMEKKVSEDDENGNGNGCLSPVELNDCLEELVKFTLNSHSHLLNLSSQFCSTLLKNDPSSSLSHPQPHDSLEGVPLYPLYKCLASALLRCMDSETFCSTECNSAVTLEFEDSSMQQKHNEWHKLIVEKGSEILNILKSVSFELHVQEPFFSQLNDGLKTVEGRCASGKCSRIEAGNLILFNKSVVFEVLGVRRYPTFFDMLEAETLGKVLPGVESVEEGVKVYRRFYTEEEEQENVVAIIVSKITRQPYISLATLFCGLNYEGIQGLLGLRHTTGTIPNALPPPRSSLLASFNLPCNPNKIALTELTEGARALAKHACRSSSGYWGSLEGNDSNKNRLALDVINHLIAHCCWMNMHIVPPHGAVFEIRVADGYGARWTEDGSKFIGFLEPYMQDGHSKGWKH</sequence>
<accession>A0AAN9IBG6</accession>
<evidence type="ECO:0000313" key="2">
    <source>
        <dbReference type="EMBL" id="KAK7272004.1"/>
    </source>
</evidence>
<dbReference type="CDD" id="cd06555">
    <property type="entry name" value="ASCH_PF0470_like"/>
    <property type="match status" value="1"/>
</dbReference>
<evidence type="ECO:0000313" key="3">
    <source>
        <dbReference type="Proteomes" id="UP001359559"/>
    </source>
</evidence>
<protein>
    <recommendedName>
        <fullName evidence="1">ASCH domain-containing protein</fullName>
    </recommendedName>
</protein>
<gene>
    <name evidence="2" type="ORF">RJT34_28326</name>
</gene>
<dbReference type="Proteomes" id="UP001359559">
    <property type="component" value="Unassembled WGS sequence"/>
</dbReference>
<dbReference type="PANTHER" id="PTHR34204">
    <property type="entry name" value="RNA-BINDING ASCH DOMAIN PROTEIN"/>
    <property type="match status" value="1"/>
</dbReference>
<feature type="domain" description="ASCH" evidence="1">
    <location>
        <begin position="144"/>
        <end position="246"/>
    </location>
</feature>
<dbReference type="AlphaFoldDB" id="A0AAN9IBG6"/>